<keyword evidence="4" id="KW-0479">Metal-binding</keyword>
<keyword evidence="5" id="KW-0677">Repeat</keyword>
<keyword evidence="6" id="KW-0863">Zinc-finger</keyword>
<evidence type="ECO:0000256" key="3">
    <source>
        <dbReference type="ARBA" id="ARBA00022679"/>
    </source>
</evidence>
<evidence type="ECO:0000256" key="7">
    <source>
        <dbReference type="ARBA" id="ARBA00022786"/>
    </source>
</evidence>
<dbReference type="Pfam" id="PF13923">
    <property type="entry name" value="zf-C3HC4_2"/>
    <property type="match status" value="1"/>
</dbReference>
<dbReference type="EMBL" id="MN739880">
    <property type="protein sequence ID" value="QHT75652.1"/>
    <property type="molecule type" value="Genomic_DNA"/>
</dbReference>
<keyword evidence="7" id="KW-0833">Ubl conjugation pathway</keyword>
<evidence type="ECO:0000256" key="6">
    <source>
        <dbReference type="ARBA" id="ARBA00022771"/>
    </source>
</evidence>
<proteinExistence type="predicted"/>
<dbReference type="SMART" id="SM00647">
    <property type="entry name" value="IBR"/>
    <property type="match status" value="2"/>
</dbReference>
<dbReference type="GO" id="GO:0008270">
    <property type="term" value="F:zinc ion binding"/>
    <property type="evidence" value="ECO:0007669"/>
    <property type="project" value="UniProtKB-KW"/>
</dbReference>
<dbReference type="Pfam" id="PF01485">
    <property type="entry name" value="IBR"/>
    <property type="match status" value="1"/>
</dbReference>
<dbReference type="GO" id="GO:0016567">
    <property type="term" value="P:protein ubiquitination"/>
    <property type="evidence" value="ECO:0007669"/>
    <property type="project" value="InterPro"/>
</dbReference>
<dbReference type="PANTHER" id="PTHR11685">
    <property type="entry name" value="RBR FAMILY RING FINGER AND IBR DOMAIN-CONTAINING"/>
    <property type="match status" value="1"/>
</dbReference>
<dbReference type="InterPro" id="IPR044066">
    <property type="entry name" value="TRIAD_supradom"/>
</dbReference>
<dbReference type="InterPro" id="IPR002867">
    <property type="entry name" value="IBR_dom"/>
</dbReference>
<dbReference type="Gene3D" id="1.20.120.1750">
    <property type="match status" value="1"/>
</dbReference>
<organism evidence="11">
    <name type="scientific">viral metagenome</name>
    <dbReference type="NCBI Taxonomy" id="1070528"/>
    <lineage>
        <taxon>unclassified sequences</taxon>
        <taxon>metagenomes</taxon>
        <taxon>organismal metagenomes</taxon>
    </lineage>
</organism>
<dbReference type="PROSITE" id="PS51873">
    <property type="entry name" value="TRIAD"/>
    <property type="match status" value="1"/>
</dbReference>
<dbReference type="Pfam" id="PF22191">
    <property type="entry name" value="IBR_1"/>
    <property type="match status" value="1"/>
</dbReference>
<evidence type="ECO:0000259" key="10">
    <source>
        <dbReference type="PROSITE" id="PS51873"/>
    </source>
</evidence>
<feature type="domain" description="RING-type" evidence="9">
    <location>
        <begin position="115"/>
        <end position="162"/>
    </location>
</feature>
<accession>A0A6C0H515</accession>
<dbReference type="InterPro" id="IPR017907">
    <property type="entry name" value="Znf_RING_CS"/>
</dbReference>
<dbReference type="PROSITE" id="PS00518">
    <property type="entry name" value="ZF_RING_1"/>
    <property type="match status" value="1"/>
</dbReference>
<dbReference type="InterPro" id="IPR031127">
    <property type="entry name" value="E3_UB_ligase_RBR"/>
</dbReference>
<dbReference type="SUPFAM" id="SSF57850">
    <property type="entry name" value="RING/U-box"/>
    <property type="match status" value="3"/>
</dbReference>
<evidence type="ECO:0000256" key="2">
    <source>
        <dbReference type="ARBA" id="ARBA00012251"/>
    </source>
</evidence>
<protein>
    <recommendedName>
        <fullName evidence="2">RBR-type E3 ubiquitin transferase</fullName>
        <ecNumber evidence="2">2.3.2.31</ecNumber>
    </recommendedName>
</protein>
<name>A0A6C0H515_9ZZZZ</name>
<evidence type="ECO:0000256" key="8">
    <source>
        <dbReference type="ARBA" id="ARBA00022833"/>
    </source>
</evidence>
<comment type="catalytic activity">
    <reaction evidence="1">
        <text>[E2 ubiquitin-conjugating enzyme]-S-ubiquitinyl-L-cysteine + [acceptor protein]-L-lysine = [E2 ubiquitin-conjugating enzyme]-L-cysteine + [acceptor protein]-N(6)-ubiquitinyl-L-lysine.</text>
        <dbReference type="EC" id="2.3.2.31"/>
    </reaction>
</comment>
<dbReference type="PROSITE" id="PS50089">
    <property type="entry name" value="ZF_RING_2"/>
    <property type="match status" value="1"/>
</dbReference>
<dbReference type="InterPro" id="IPR001841">
    <property type="entry name" value="Znf_RING"/>
</dbReference>
<feature type="domain" description="RING-type" evidence="10">
    <location>
        <begin position="111"/>
        <end position="316"/>
    </location>
</feature>
<dbReference type="EC" id="2.3.2.31" evidence="2"/>
<evidence type="ECO:0000256" key="1">
    <source>
        <dbReference type="ARBA" id="ARBA00001798"/>
    </source>
</evidence>
<evidence type="ECO:0000256" key="4">
    <source>
        <dbReference type="ARBA" id="ARBA00022723"/>
    </source>
</evidence>
<evidence type="ECO:0000313" key="11">
    <source>
        <dbReference type="EMBL" id="QHT75652.1"/>
    </source>
</evidence>
<dbReference type="Gene3D" id="3.30.40.10">
    <property type="entry name" value="Zinc/RING finger domain, C3HC4 (zinc finger)"/>
    <property type="match status" value="1"/>
</dbReference>
<sequence>MIFFLTITILKMSSSDFNSDNEQEPLYESEYEQDDENDEKIILNNDEYCLCDYDSINLIIDKNSKKISDYTNLSVNKSNCLLKINEWNEDKIMEYETINETIDETIIVINNDFKCNICLDNYNFGYSLSCNHIFCKECYNEYLNDKIMDVYSCLSITCPEYKCKTFISENVLKYIIDENKWNIYKRHIIQNYILKHSKTMKYCPQNDCNTISIGNYYTKTITCDCTYKYCFKCHNISHYPASCQEYQNWIGNVEISVSNETWMIAHTKLCPNCKVNIEKNNGCNHMTCKNCKYEFCWLCFCKWKSNHTTDECKENKKNIQYDEEKVKNAIIEVNKLNHYNELISNVNKKIQNIKNDVDLINFYNFIKNSYIFEIYNSSSKKEIFNFYLKNINDMVQILESIVIDKDNISDFEPVFKRKKLIKSIYETMDYIIKDL</sequence>
<dbReference type="AlphaFoldDB" id="A0A6C0H515"/>
<dbReference type="GO" id="GO:0061630">
    <property type="term" value="F:ubiquitin protein ligase activity"/>
    <property type="evidence" value="ECO:0007669"/>
    <property type="project" value="UniProtKB-EC"/>
</dbReference>
<keyword evidence="8" id="KW-0862">Zinc</keyword>
<evidence type="ECO:0000256" key="5">
    <source>
        <dbReference type="ARBA" id="ARBA00022737"/>
    </source>
</evidence>
<reference evidence="11" key="1">
    <citation type="journal article" date="2020" name="Nature">
        <title>Giant virus diversity and host interactions through global metagenomics.</title>
        <authorList>
            <person name="Schulz F."/>
            <person name="Roux S."/>
            <person name="Paez-Espino D."/>
            <person name="Jungbluth S."/>
            <person name="Walsh D.A."/>
            <person name="Denef V.J."/>
            <person name="McMahon K.D."/>
            <person name="Konstantinidis K.T."/>
            <person name="Eloe-Fadrosh E.A."/>
            <person name="Kyrpides N.C."/>
            <person name="Woyke T."/>
        </authorList>
    </citation>
    <scope>NUCLEOTIDE SEQUENCE</scope>
    <source>
        <strain evidence="11">GVMAG-M-3300023179-71</strain>
    </source>
</reference>
<keyword evidence="3" id="KW-0808">Transferase</keyword>
<evidence type="ECO:0000259" key="9">
    <source>
        <dbReference type="PROSITE" id="PS50089"/>
    </source>
</evidence>
<dbReference type="InterPro" id="IPR013083">
    <property type="entry name" value="Znf_RING/FYVE/PHD"/>
</dbReference>